<dbReference type="KEGG" id="psb:Psyr_2837"/>
<evidence type="ECO:0000313" key="1">
    <source>
        <dbReference type="EMBL" id="AAY37875.1"/>
    </source>
</evidence>
<dbReference type="AlphaFoldDB" id="Q4ZSJ7"/>
<sequence length="321" mass="35748">MFSTANRESSWARRCRVARQNATQAAKEEVEALKDSAPKRCFIVTPIGSDTSTTRRAADGLISAVMRPVLDKLGFQTFVAHEIASPGSITRQVIEHVVYDELVIANLSELNPNVMYELAVRHCVGLPIVVLAEAGTRLPFDISDERTVFFQNDMFGAVDLAPKLEAAISAAMLNGEPDNPVYRVTKTRVLRESVEPDDAQTFLIKKLDYIESFISDLKVRGFGSPINNSNDIVNVTESIGYLIYVKDTYEKPSEIQNFLSLIPGVTRVTSIQAENVPHAFKIVANRVIEPSEIDTVDLMFNVKTRFFKGPDKKGSYYPVIR</sequence>
<dbReference type="Proteomes" id="UP000000426">
    <property type="component" value="Chromosome"/>
</dbReference>
<dbReference type="OrthoDB" id="5180013at2"/>
<dbReference type="STRING" id="205918.Psyr_2837"/>
<dbReference type="eggNOG" id="COG3613">
    <property type="taxonomic scope" value="Bacteria"/>
</dbReference>
<accession>Q4ZSJ7</accession>
<protein>
    <submittedName>
        <fullName evidence="1">Uncharacterized protein</fullName>
    </submittedName>
</protein>
<proteinExistence type="predicted"/>
<dbReference type="HOGENOM" id="CLU_865643_0_0_6"/>
<reference evidence="1 2" key="1">
    <citation type="journal article" date="2005" name="Proc. Natl. Acad. Sci. U.S.A.">
        <title>Comparison of the complete genome sequences of Pseudomonas syringae pv. syringae B728a and pv. tomato DC3000.</title>
        <authorList>
            <person name="Feil H."/>
            <person name="Feil W.S."/>
            <person name="Chain P."/>
            <person name="Larimer F."/>
            <person name="Dibartolo G."/>
            <person name="Copeland A."/>
            <person name="Lykidis A."/>
            <person name="Trong S."/>
            <person name="Nolan M."/>
            <person name="Goltsman E."/>
            <person name="Thiel J."/>
            <person name="Malfatti S."/>
            <person name="Loper J.E."/>
            <person name="Lapidus A."/>
            <person name="Detter J.C."/>
            <person name="Land M."/>
            <person name="Richardson P.M."/>
            <person name="Kyrpides N.C."/>
            <person name="Ivanova N."/>
            <person name="Lindow S.E."/>
        </authorList>
    </citation>
    <scope>NUCLEOTIDE SEQUENCE [LARGE SCALE GENOMIC DNA]</scope>
    <source>
        <strain evidence="1 2">B728a</strain>
    </source>
</reference>
<name>Q4ZSJ7_PSEU2</name>
<evidence type="ECO:0000313" key="2">
    <source>
        <dbReference type="Proteomes" id="UP000000426"/>
    </source>
</evidence>
<gene>
    <name evidence="1" type="ordered locus">Psyr_2837</name>
</gene>
<dbReference type="EMBL" id="CP000075">
    <property type="protein sequence ID" value="AAY37875.1"/>
    <property type="molecule type" value="Genomic_DNA"/>
</dbReference>
<organism evidence="1 2">
    <name type="scientific">Pseudomonas syringae pv. syringae (strain B728a)</name>
    <dbReference type="NCBI Taxonomy" id="205918"/>
    <lineage>
        <taxon>Bacteria</taxon>
        <taxon>Pseudomonadati</taxon>
        <taxon>Pseudomonadota</taxon>
        <taxon>Gammaproteobacteria</taxon>
        <taxon>Pseudomonadales</taxon>
        <taxon>Pseudomonadaceae</taxon>
        <taxon>Pseudomonas</taxon>
        <taxon>Pseudomonas syringae</taxon>
    </lineage>
</organism>
<dbReference type="PATRIC" id="fig|205918.7.peg.2889"/>